<accession>A0A9D3ZDU5</accession>
<reference evidence="1 2" key="1">
    <citation type="journal article" date="2021" name="Plant Biotechnol. J.">
        <title>Multi-omics assisted identification of the key and species-specific regulatory components of drought-tolerant mechanisms in Gossypium stocksii.</title>
        <authorList>
            <person name="Yu D."/>
            <person name="Ke L."/>
            <person name="Zhang D."/>
            <person name="Wu Y."/>
            <person name="Sun Y."/>
            <person name="Mei J."/>
            <person name="Sun J."/>
            <person name="Sun Y."/>
        </authorList>
    </citation>
    <scope>NUCLEOTIDE SEQUENCE [LARGE SCALE GENOMIC DNA]</scope>
    <source>
        <strain evidence="2">cv. E1</strain>
        <tissue evidence="1">Leaf</tissue>
    </source>
</reference>
<proteinExistence type="predicted"/>
<sequence length="94" mass="10760">MQKIIRSCGFGNRIEVSVDGLKGSFSSSHRDIVFQEENGEACWRFTEFYGSLVERLGKDLWNSIRQLKADNCLPWLVIDDFNGVVSFEKRGGRL</sequence>
<dbReference type="Proteomes" id="UP000828251">
    <property type="component" value="Unassembled WGS sequence"/>
</dbReference>
<name>A0A9D3ZDU5_9ROSI</name>
<gene>
    <name evidence="1" type="ORF">J1N35_046018</name>
</gene>
<evidence type="ECO:0000313" key="2">
    <source>
        <dbReference type="Proteomes" id="UP000828251"/>
    </source>
</evidence>
<dbReference type="AlphaFoldDB" id="A0A9D3ZDU5"/>
<evidence type="ECO:0000313" key="1">
    <source>
        <dbReference type="EMBL" id="KAH1030157.1"/>
    </source>
</evidence>
<protein>
    <submittedName>
        <fullName evidence="1">Uncharacterized protein</fullName>
    </submittedName>
</protein>
<dbReference type="EMBL" id="JAIQCV010000113">
    <property type="protein sequence ID" value="KAH1030157.1"/>
    <property type="molecule type" value="Genomic_DNA"/>
</dbReference>
<dbReference type="OrthoDB" id="1750221at2759"/>
<keyword evidence="2" id="KW-1185">Reference proteome</keyword>
<organism evidence="1 2">
    <name type="scientific">Gossypium stocksii</name>
    <dbReference type="NCBI Taxonomy" id="47602"/>
    <lineage>
        <taxon>Eukaryota</taxon>
        <taxon>Viridiplantae</taxon>
        <taxon>Streptophyta</taxon>
        <taxon>Embryophyta</taxon>
        <taxon>Tracheophyta</taxon>
        <taxon>Spermatophyta</taxon>
        <taxon>Magnoliopsida</taxon>
        <taxon>eudicotyledons</taxon>
        <taxon>Gunneridae</taxon>
        <taxon>Pentapetalae</taxon>
        <taxon>rosids</taxon>
        <taxon>malvids</taxon>
        <taxon>Malvales</taxon>
        <taxon>Malvaceae</taxon>
        <taxon>Malvoideae</taxon>
        <taxon>Gossypium</taxon>
    </lineage>
</organism>
<comment type="caution">
    <text evidence="1">The sequence shown here is derived from an EMBL/GenBank/DDBJ whole genome shotgun (WGS) entry which is preliminary data.</text>
</comment>